<feature type="compositionally biased region" description="Acidic residues" evidence="5">
    <location>
        <begin position="72"/>
        <end position="82"/>
    </location>
</feature>
<dbReference type="SUPFAM" id="SSF48403">
    <property type="entry name" value="Ankyrin repeat"/>
    <property type="match status" value="1"/>
</dbReference>
<dbReference type="GO" id="GO:0051015">
    <property type="term" value="F:actin filament binding"/>
    <property type="evidence" value="ECO:0007669"/>
    <property type="project" value="TreeGrafter"/>
</dbReference>
<dbReference type="PANTHER" id="PTHR24153">
    <property type="entry name" value="ESPIN"/>
    <property type="match status" value="1"/>
</dbReference>
<feature type="repeat" description="ANK" evidence="3">
    <location>
        <begin position="229"/>
        <end position="252"/>
    </location>
</feature>
<feature type="coiled-coil region" evidence="4">
    <location>
        <begin position="586"/>
        <end position="645"/>
    </location>
</feature>
<reference evidence="6 7" key="1">
    <citation type="journal article" date="2015" name="Plant Cell">
        <title>Oil accumulation by the oleaginous diatom Fistulifera solaris as revealed by the genome and transcriptome.</title>
        <authorList>
            <person name="Tanaka T."/>
            <person name="Maeda Y."/>
            <person name="Veluchamy A."/>
            <person name="Tanaka M."/>
            <person name="Abida H."/>
            <person name="Marechal E."/>
            <person name="Bowler C."/>
            <person name="Muto M."/>
            <person name="Sunaga Y."/>
            <person name="Tanaka M."/>
            <person name="Yoshino T."/>
            <person name="Taniguchi T."/>
            <person name="Fukuda Y."/>
            <person name="Nemoto M."/>
            <person name="Matsumoto M."/>
            <person name="Wong P.S."/>
            <person name="Aburatani S."/>
            <person name="Fujibuchi W."/>
        </authorList>
    </citation>
    <scope>NUCLEOTIDE SEQUENCE [LARGE SCALE GENOMIC DNA]</scope>
    <source>
        <strain evidence="6 7">JPCC DA0580</strain>
    </source>
</reference>
<dbReference type="InterPro" id="IPR036770">
    <property type="entry name" value="Ankyrin_rpt-contain_sf"/>
</dbReference>
<keyword evidence="1" id="KW-0677">Repeat</keyword>
<proteinExistence type="predicted"/>
<feature type="compositionally biased region" description="Basic and acidic residues" evidence="5">
    <location>
        <begin position="102"/>
        <end position="127"/>
    </location>
</feature>
<organism evidence="6 7">
    <name type="scientific">Fistulifera solaris</name>
    <name type="common">Oleaginous diatom</name>
    <dbReference type="NCBI Taxonomy" id="1519565"/>
    <lineage>
        <taxon>Eukaryota</taxon>
        <taxon>Sar</taxon>
        <taxon>Stramenopiles</taxon>
        <taxon>Ochrophyta</taxon>
        <taxon>Bacillariophyta</taxon>
        <taxon>Bacillariophyceae</taxon>
        <taxon>Bacillariophycidae</taxon>
        <taxon>Naviculales</taxon>
        <taxon>Naviculaceae</taxon>
        <taxon>Fistulifera</taxon>
    </lineage>
</organism>
<keyword evidence="4" id="KW-0175">Coiled coil</keyword>
<dbReference type="GO" id="GO:0051017">
    <property type="term" value="P:actin filament bundle assembly"/>
    <property type="evidence" value="ECO:0007669"/>
    <property type="project" value="TreeGrafter"/>
</dbReference>
<dbReference type="PANTHER" id="PTHR24153:SF8">
    <property type="entry name" value="FORKED, ISOFORM F"/>
    <property type="match status" value="1"/>
</dbReference>
<keyword evidence="2 3" id="KW-0040">ANK repeat</keyword>
<dbReference type="PROSITE" id="PS50088">
    <property type="entry name" value="ANK_REPEAT"/>
    <property type="match status" value="1"/>
</dbReference>
<dbReference type="Gene3D" id="1.25.40.20">
    <property type="entry name" value="Ankyrin repeat-containing domain"/>
    <property type="match status" value="1"/>
</dbReference>
<dbReference type="OrthoDB" id="48216at2759"/>
<evidence type="ECO:0000256" key="4">
    <source>
        <dbReference type="SAM" id="Coils"/>
    </source>
</evidence>
<evidence type="ECO:0000256" key="5">
    <source>
        <dbReference type="SAM" id="MobiDB-lite"/>
    </source>
</evidence>
<evidence type="ECO:0000256" key="2">
    <source>
        <dbReference type="ARBA" id="ARBA00023043"/>
    </source>
</evidence>
<protein>
    <submittedName>
        <fullName evidence="6">Uncharacterized protein</fullName>
    </submittedName>
</protein>
<dbReference type="InParanoid" id="A0A1Z5JYW0"/>
<feature type="region of interest" description="Disordered" evidence="5">
    <location>
        <begin position="48"/>
        <end position="85"/>
    </location>
</feature>
<name>A0A1Z5JYW0_FISSO</name>
<keyword evidence="7" id="KW-1185">Reference proteome</keyword>
<dbReference type="AlphaFoldDB" id="A0A1Z5JYW0"/>
<accession>A0A1Z5JYW0</accession>
<feature type="coiled-coil region" evidence="4">
    <location>
        <begin position="432"/>
        <end position="473"/>
    </location>
</feature>
<dbReference type="InterPro" id="IPR052420">
    <property type="entry name" value="Espin/Espin-like"/>
</dbReference>
<evidence type="ECO:0000313" key="7">
    <source>
        <dbReference type="Proteomes" id="UP000198406"/>
    </source>
</evidence>
<dbReference type="PROSITE" id="PS50297">
    <property type="entry name" value="ANK_REP_REGION"/>
    <property type="match status" value="1"/>
</dbReference>
<dbReference type="EMBL" id="BDSP01000136">
    <property type="protein sequence ID" value="GAX19210.1"/>
    <property type="molecule type" value="Genomic_DNA"/>
</dbReference>
<evidence type="ECO:0000313" key="6">
    <source>
        <dbReference type="EMBL" id="GAX19210.1"/>
    </source>
</evidence>
<gene>
    <name evidence="6" type="ORF">FisN_4Lh205</name>
</gene>
<feature type="region of interest" description="Disordered" evidence="5">
    <location>
        <begin position="99"/>
        <end position="134"/>
    </location>
</feature>
<evidence type="ECO:0000256" key="3">
    <source>
        <dbReference type="PROSITE-ProRule" id="PRU00023"/>
    </source>
</evidence>
<comment type="caution">
    <text evidence="6">The sequence shown here is derived from an EMBL/GenBank/DDBJ whole genome shotgun (WGS) entry which is preliminary data.</text>
</comment>
<dbReference type="GO" id="GO:0005737">
    <property type="term" value="C:cytoplasm"/>
    <property type="evidence" value="ECO:0007669"/>
    <property type="project" value="TreeGrafter"/>
</dbReference>
<sequence length="701" mass="78776">MVLACGGCDPFLLLAEDPEDDLVAANKNNDAGTSVLSNMEVLATESMMDRNKTRSPGLESIPEALSERSDIEEREAGEEDWSETSKIAELSSNERVVNVDCKPAKNIDQEKTDPKDAGEAPTPEKLRAPSPPPKITLSTRVMQTNEQDYNKDPTELYLMLERRDWQQAIELVGNDAQQAATWVSRKESDGVLLWRLLPIHASIIFSAPESVVEAVLKAFPEGAQHKEDQGMLPLHLAFRMGSAETVVSLLLNAFPDSVNVTDRKGRTALELAESSSGPNKSGFLRALRKGPNVDMFGVSFKPIGIQLVEMQEEYERKIELLRKEASDKQSSQHQEILTLQKALVRKQETSQALVDHIASLEAKLAELTDPNRKGLEINLEILLSNGLGADEIERMYKDEFAILEARNRYLETKAADTKHDKEKATDALKQTLKIFETRKAEWNAEKKLYQDKLSVVEEDCNRLKDHVSTLEEQIKKRSISEKALAAQISVLAEQLSATTSDSSSSTEAFSTRIRVLEAERENLRFSVNKLTKKLYFVASLIDSVSKDQIAIVEQALQNESEASVSASSQEKMMMEVKEHSELVQDAKNLGDEIKELLMKHAQQMEKTYEARKSVVEVIEEQSRQLTSAEERREELIKGMNGFKNQMLEVLDSVYDELPKEVPEEHNLVDMVLEKMISFKEEEIPVTEDGGIIVEEEKKSEE</sequence>
<evidence type="ECO:0000256" key="1">
    <source>
        <dbReference type="ARBA" id="ARBA00022737"/>
    </source>
</evidence>
<dbReference type="Proteomes" id="UP000198406">
    <property type="component" value="Unassembled WGS sequence"/>
</dbReference>
<dbReference type="InterPro" id="IPR002110">
    <property type="entry name" value="Ankyrin_rpt"/>
</dbReference>